<keyword evidence="2 10" id="KW-0813">Transport</keyword>
<evidence type="ECO:0000256" key="10">
    <source>
        <dbReference type="RuleBase" id="RU367032"/>
    </source>
</evidence>
<comment type="caution">
    <text evidence="12">The sequence shown here is derived from an EMBL/GenBank/DDBJ whole genome shotgun (WGS) entry which is preliminary data.</text>
</comment>
<comment type="subcellular location">
    <subcellularLocation>
        <location evidence="9 10">Peroxisome membrane</location>
    </subcellularLocation>
</comment>
<evidence type="ECO:0000256" key="1">
    <source>
        <dbReference type="ARBA" id="ARBA00005443"/>
    </source>
</evidence>
<dbReference type="PANTHER" id="PTHR23058:SF0">
    <property type="entry name" value="PEROXISOMAL MEMBRANE PROTEIN PEX14"/>
    <property type="match status" value="1"/>
</dbReference>
<feature type="non-terminal residue" evidence="12">
    <location>
        <position position="169"/>
    </location>
</feature>
<protein>
    <recommendedName>
        <fullName evidence="7 10">Peroxisomal membrane protein PEX14</fullName>
    </recommendedName>
    <alternativeName>
        <fullName evidence="8 10">Peroxin-14</fullName>
    </alternativeName>
</protein>
<dbReference type="Pfam" id="PF04695">
    <property type="entry name" value="Pex14_N"/>
    <property type="match status" value="1"/>
</dbReference>
<proteinExistence type="inferred from homology"/>
<evidence type="ECO:0000313" key="12">
    <source>
        <dbReference type="EMBL" id="CAL4068582.1"/>
    </source>
</evidence>
<reference evidence="12 13" key="1">
    <citation type="submission" date="2024-05" db="EMBL/GenBank/DDBJ databases">
        <authorList>
            <person name="Wallberg A."/>
        </authorList>
    </citation>
    <scope>NUCLEOTIDE SEQUENCE [LARGE SCALE GENOMIC DNA]</scope>
</reference>
<evidence type="ECO:0000259" key="11">
    <source>
        <dbReference type="Pfam" id="PF04695"/>
    </source>
</evidence>
<dbReference type="PANTHER" id="PTHR23058">
    <property type="entry name" value="PEROXISOMAL MEMBRANE PROTEIN PEX14"/>
    <property type="match status" value="1"/>
</dbReference>
<feature type="domain" description="Peroxisome membrane anchor protein Pex14p N-terminal" evidence="11">
    <location>
        <begin position="6"/>
        <end position="48"/>
    </location>
</feature>
<evidence type="ECO:0000256" key="4">
    <source>
        <dbReference type="ARBA" id="ARBA00023010"/>
    </source>
</evidence>
<dbReference type="AlphaFoldDB" id="A0AAV2Q3N1"/>
<comment type="similarity">
    <text evidence="1 10">Belongs to the peroxin-14 family.</text>
</comment>
<keyword evidence="13" id="KW-1185">Reference proteome</keyword>
<keyword evidence="3 10" id="KW-0653">Protein transport</keyword>
<comment type="function">
    <text evidence="10">Component of the PEX13-PEX14 docking complex, a translocon channel that specifically mediates the import of peroxisomal cargo proteins bound to PEX5 receptor. The PEX13-PEX14 docking complex forms a large import pore which can be opened to a diameter of about 9 nm. Mechanistically, PEX5 receptor along with cargo proteins associates with the PEX14 subunit of the PEX13-PEX14 docking complex in the cytosol, leading to the insertion of the receptor into the organelle membrane with the concomitant translocation of the cargo into the peroxisome matrix.</text>
</comment>
<dbReference type="InterPro" id="IPR036388">
    <property type="entry name" value="WH-like_DNA-bd_sf"/>
</dbReference>
<evidence type="ECO:0000256" key="8">
    <source>
        <dbReference type="ARBA" id="ARBA00029691"/>
    </source>
</evidence>
<evidence type="ECO:0000256" key="9">
    <source>
        <dbReference type="ARBA" id="ARBA00046271"/>
    </source>
</evidence>
<organism evidence="12 13">
    <name type="scientific">Meganyctiphanes norvegica</name>
    <name type="common">Northern krill</name>
    <name type="synonym">Thysanopoda norvegica</name>
    <dbReference type="NCBI Taxonomy" id="48144"/>
    <lineage>
        <taxon>Eukaryota</taxon>
        <taxon>Metazoa</taxon>
        <taxon>Ecdysozoa</taxon>
        <taxon>Arthropoda</taxon>
        <taxon>Crustacea</taxon>
        <taxon>Multicrustacea</taxon>
        <taxon>Malacostraca</taxon>
        <taxon>Eumalacostraca</taxon>
        <taxon>Eucarida</taxon>
        <taxon>Euphausiacea</taxon>
        <taxon>Euphausiidae</taxon>
        <taxon>Meganyctiphanes</taxon>
    </lineage>
</organism>
<accession>A0AAV2Q3N1</accession>
<keyword evidence="4" id="KW-0811">Translocation</keyword>
<keyword evidence="6 10" id="KW-0576">Peroxisome</keyword>
<evidence type="ECO:0000256" key="2">
    <source>
        <dbReference type="ARBA" id="ARBA00022448"/>
    </source>
</evidence>
<evidence type="ECO:0000256" key="3">
    <source>
        <dbReference type="ARBA" id="ARBA00022927"/>
    </source>
</evidence>
<keyword evidence="5 10" id="KW-0472">Membrane</keyword>
<dbReference type="GO" id="GO:0016560">
    <property type="term" value="P:protein import into peroxisome matrix, docking"/>
    <property type="evidence" value="ECO:0007669"/>
    <property type="project" value="UniProtKB-UniRule"/>
</dbReference>
<gene>
    <name evidence="12" type="ORF">MNOR_LOCUS7381</name>
</gene>
<dbReference type="EMBL" id="CAXKWB010003234">
    <property type="protein sequence ID" value="CAL4068582.1"/>
    <property type="molecule type" value="Genomic_DNA"/>
</dbReference>
<evidence type="ECO:0000313" key="13">
    <source>
        <dbReference type="Proteomes" id="UP001497623"/>
    </source>
</evidence>
<evidence type="ECO:0000256" key="7">
    <source>
        <dbReference type="ARBA" id="ARBA00029502"/>
    </source>
</evidence>
<dbReference type="GO" id="GO:1990429">
    <property type="term" value="C:peroxisomal importomer complex"/>
    <property type="evidence" value="ECO:0007669"/>
    <property type="project" value="TreeGrafter"/>
</dbReference>
<dbReference type="GO" id="GO:0005778">
    <property type="term" value="C:peroxisomal membrane"/>
    <property type="evidence" value="ECO:0007669"/>
    <property type="project" value="UniProtKB-SubCell"/>
</dbReference>
<sequence length="169" mass="19029">MAEKVRQDLVEEARKFLLNPKVLTEKDENKRAFLMKKGLTEEEINVAFSMVPKNMMMSHSASSPSFGPPVPYIPQQPSSRWSQVRDYANLVLILSGASYGIHYIYKCYIGPLLTGHREKSVEESMIELQHSVATVLKDVQNTLSTLEQTLSAQTIKIQIINVENTSATD</sequence>
<dbReference type="GO" id="GO:0005102">
    <property type="term" value="F:signaling receptor binding"/>
    <property type="evidence" value="ECO:0007669"/>
    <property type="project" value="TreeGrafter"/>
</dbReference>
<dbReference type="InterPro" id="IPR006785">
    <property type="entry name" value="Pex14_N"/>
</dbReference>
<evidence type="ECO:0000256" key="5">
    <source>
        <dbReference type="ARBA" id="ARBA00023136"/>
    </source>
</evidence>
<dbReference type="InterPro" id="IPR025655">
    <property type="entry name" value="PEX14"/>
</dbReference>
<evidence type="ECO:0000256" key="6">
    <source>
        <dbReference type="ARBA" id="ARBA00023140"/>
    </source>
</evidence>
<dbReference type="Proteomes" id="UP001497623">
    <property type="component" value="Unassembled WGS sequence"/>
</dbReference>
<dbReference type="Gene3D" id="1.10.10.10">
    <property type="entry name" value="Winged helix-like DNA-binding domain superfamily/Winged helix DNA-binding domain"/>
    <property type="match status" value="1"/>
</dbReference>
<name>A0AAV2Q3N1_MEGNR</name>